<sequence length="855" mass="96435">MTNPPTTFPTNNVSPRHRQQSTESNDITDALIIDEKNVEHVEIPVAVKLPETNTSGGVICSLCNAYLNSRISYNDHLQGKRHKQACQKILATNPDYKELSYDECSKSSAGNTKNNGNKPPEVAVSEERPAESTLPPKSLLCNLCNITCSSQTVLDAHLKGKRHQKTLRCGRSAISNGNSASARFCKICCITFSMHSKLLEHFDKQEHKERAAALPPPPPEAPDAQQSEVSKINFEEYEVTKEHLKSLGYQYECKVCNKKIAKKDDLIHHVNTVAHNHKVKLQHRQSTRPFKNRQIPLKSRHPRNPSQRVPQSQSNSGNIFGAFDPDNQYSHIFESQLRNNLTPSNKSYSQQMCVNNEQDVGPQYSYSSYSNYQGTLSRPPVQYSYDYNYNPSDYFMNSSFQSSSTSNYPSAYSQTYYTTYDSEPSNISIIVMKWGEYVVVCLIVLVCLCSYKQHVSSLDNGLLRQPPMGWLTWQRFRCVTDCQADPDTCISEKLIRTQAQLLVQGGYLAAGYEYIIIDDCWLNGTRAPDGSLQPDNKRFPSGIAALSDYVHSLGLKFGIYEDYGTQTCAGYPGVLGHLVQDAKTFASWKVDYLKLDGCNADIKDYDTGYPAMEDALNATGYPIAFSCSWPAYQESAKMKPNYSAIAHTCNLWRNWDDIDDSWDSVYSILQWFGDNQDRLSPFHGPGHWNDPDMLVIGNFGLSPGQSRAQMALWSIMAAPLILSVDLRTISDWARDIILNKNLIAINQDPLGAMGRRILKLSGSVEVWSKPLQDDRVAFVALYPEPYGTPIHVSIKLTDLGLGRYQDYDFFESFYGDFLGRHHYTDTYSFTINPAGDVHAFYVESAVPEKRFRKKL</sequence>
<evidence type="ECO:0000256" key="8">
    <source>
        <dbReference type="ARBA" id="ARBA00023228"/>
    </source>
</evidence>
<accession>A0A813Y3B7</accession>
<proteinExistence type="inferred from homology"/>
<evidence type="ECO:0000256" key="12">
    <source>
        <dbReference type="SAM" id="MobiDB-lite"/>
    </source>
</evidence>
<dbReference type="GO" id="GO:0008270">
    <property type="term" value="F:zinc ion binding"/>
    <property type="evidence" value="ECO:0007669"/>
    <property type="project" value="UniProtKB-KW"/>
</dbReference>
<comment type="subcellular location">
    <subcellularLocation>
        <location evidence="1">Lysosome</location>
    </subcellularLocation>
</comment>
<keyword evidence="5" id="KW-0443">Lipid metabolism</keyword>
<comment type="similarity">
    <text evidence="2 11">Belongs to the glycosyl hydrolase 27 family.</text>
</comment>
<organism evidence="14 17">
    <name type="scientific">Adineta ricciae</name>
    <name type="common">Rotifer</name>
    <dbReference type="NCBI Taxonomy" id="249248"/>
    <lineage>
        <taxon>Eukaryota</taxon>
        <taxon>Metazoa</taxon>
        <taxon>Spiralia</taxon>
        <taxon>Gnathifera</taxon>
        <taxon>Rotifera</taxon>
        <taxon>Eurotatoria</taxon>
        <taxon>Bdelloidea</taxon>
        <taxon>Adinetida</taxon>
        <taxon>Adinetidae</taxon>
        <taxon>Adineta</taxon>
    </lineage>
</organism>
<dbReference type="InterPro" id="IPR017853">
    <property type="entry name" value="GH"/>
</dbReference>
<dbReference type="SUPFAM" id="SSF57667">
    <property type="entry name" value="beta-beta-alpha zinc fingers"/>
    <property type="match status" value="2"/>
</dbReference>
<feature type="region of interest" description="Disordered" evidence="12">
    <location>
        <begin position="107"/>
        <end position="133"/>
    </location>
</feature>
<keyword evidence="6 11" id="KW-1015">Disulfide bond</keyword>
<dbReference type="OrthoDB" id="5795902at2759"/>
<keyword evidence="7" id="KW-0325">Glycoprotein</keyword>
<keyword evidence="9 11" id="KW-0326">Glycosidase</keyword>
<feature type="domain" description="C2H2-type" evidence="13">
    <location>
        <begin position="251"/>
        <end position="280"/>
    </location>
</feature>
<dbReference type="InterPro" id="IPR003604">
    <property type="entry name" value="Matrin/U1-like-C_Znf_C2H2"/>
</dbReference>
<dbReference type="EC" id="3.2.1.-" evidence="11"/>
<dbReference type="CDD" id="cd14792">
    <property type="entry name" value="GH27"/>
    <property type="match status" value="1"/>
</dbReference>
<evidence type="ECO:0000256" key="5">
    <source>
        <dbReference type="ARBA" id="ARBA00023098"/>
    </source>
</evidence>
<dbReference type="EMBL" id="CAJNOR010002685">
    <property type="protein sequence ID" value="CAF1327837.1"/>
    <property type="molecule type" value="Genomic_DNA"/>
</dbReference>
<dbReference type="AlphaFoldDB" id="A0A813Y3B7"/>
<reference evidence="14" key="1">
    <citation type="submission" date="2021-02" db="EMBL/GenBank/DDBJ databases">
        <authorList>
            <person name="Nowell W R."/>
        </authorList>
    </citation>
    <scope>NUCLEOTIDE SEQUENCE</scope>
</reference>
<dbReference type="GO" id="GO:0005764">
    <property type="term" value="C:lysosome"/>
    <property type="evidence" value="ECO:0007669"/>
    <property type="project" value="UniProtKB-SubCell"/>
</dbReference>
<comment type="caution">
    <text evidence="14">The sequence shown here is derived from an EMBL/GenBank/DDBJ whole genome shotgun (WGS) entry which is preliminary data.</text>
</comment>
<keyword evidence="10" id="KW-0479">Metal-binding</keyword>
<evidence type="ECO:0000256" key="4">
    <source>
        <dbReference type="ARBA" id="ARBA00022801"/>
    </source>
</evidence>
<dbReference type="InterPro" id="IPR036236">
    <property type="entry name" value="Znf_C2H2_sf"/>
</dbReference>
<comment type="subunit">
    <text evidence="3 11">Homodimer.</text>
</comment>
<dbReference type="PROSITE" id="PS50157">
    <property type="entry name" value="ZINC_FINGER_C2H2_2"/>
    <property type="match status" value="1"/>
</dbReference>
<evidence type="ECO:0000256" key="11">
    <source>
        <dbReference type="RuleBase" id="RU361168"/>
    </source>
</evidence>
<dbReference type="EMBL" id="CAJNOJ010000028">
    <property type="protein sequence ID" value="CAF0877526.1"/>
    <property type="molecule type" value="Genomic_DNA"/>
</dbReference>
<dbReference type="Pfam" id="PF12874">
    <property type="entry name" value="zf-met"/>
    <property type="match status" value="2"/>
</dbReference>
<keyword evidence="16" id="KW-1185">Reference proteome</keyword>
<gene>
    <name evidence="14" type="ORF">EDS130_LOCUS8616</name>
    <name evidence="15" type="ORF">XAT740_LOCUS30271</name>
</gene>
<dbReference type="GO" id="GO:0003676">
    <property type="term" value="F:nucleic acid binding"/>
    <property type="evidence" value="ECO:0007669"/>
    <property type="project" value="InterPro"/>
</dbReference>
<dbReference type="Proteomes" id="UP000663828">
    <property type="component" value="Unassembled WGS sequence"/>
</dbReference>
<keyword evidence="4 11" id="KW-0378">Hydrolase</keyword>
<dbReference type="PANTHER" id="PTHR11452:SF83">
    <property type="entry name" value="ALPHA-GALACTOSIDASE"/>
    <property type="match status" value="1"/>
</dbReference>
<evidence type="ECO:0000313" key="17">
    <source>
        <dbReference type="Proteomes" id="UP000663852"/>
    </source>
</evidence>
<evidence type="ECO:0000256" key="1">
    <source>
        <dbReference type="ARBA" id="ARBA00004371"/>
    </source>
</evidence>
<dbReference type="PROSITE" id="PS00028">
    <property type="entry name" value="ZINC_FINGER_C2H2_1"/>
    <property type="match status" value="2"/>
</dbReference>
<keyword evidence="10" id="KW-0862">Zinc</keyword>
<evidence type="ECO:0000313" key="15">
    <source>
        <dbReference type="EMBL" id="CAF1327837.1"/>
    </source>
</evidence>
<dbReference type="Gene3D" id="3.30.160.60">
    <property type="entry name" value="Classic Zinc Finger"/>
    <property type="match status" value="2"/>
</dbReference>
<dbReference type="PRINTS" id="PR00740">
    <property type="entry name" value="GLHYDRLASE27"/>
</dbReference>
<dbReference type="GO" id="GO:0016020">
    <property type="term" value="C:membrane"/>
    <property type="evidence" value="ECO:0007669"/>
    <property type="project" value="GOC"/>
</dbReference>
<evidence type="ECO:0000259" key="13">
    <source>
        <dbReference type="PROSITE" id="PS50157"/>
    </source>
</evidence>
<dbReference type="SUPFAM" id="SSF51445">
    <property type="entry name" value="(Trans)glycosidases"/>
    <property type="match status" value="1"/>
</dbReference>
<dbReference type="InterPro" id="IPR013087">
    <property type="entry name" value="Znf_C2H2_type"/>
</dbReference>
<dbReference type="Pfam" id="PF16499">
    <property type="entry name" value="Melibiase_2"/>
    <property type="match status" value="1"/>
</dbReference>
<evidence type="ECO:0000256" key="9">
    <source>
        <dbReference type="ARBA" id="ARBA00023295"/>
    </source>
</evidence>
<feature type="region of interest" description="Disordered" evidence="12">
    <location>
        <begin position="279"/>
        <end position="317"/>
    </location>
</feature>
<dbReference type="Proteomes" id="UP000663852">
    <property type="component" value="Unassembled WGS sequence"/>
</dbReference>
<name>A0A813Y3B7_ADIRI</name>
<protein>
    <recommendedName>
        <fullName evidence="11">Alpha-galactosidase</fullName>
        <ecNumber evidence="11">3.2.1.-</ecNumber>
    </recommendedName>
</protein>
<evidence type="ECO:0000256" key="7">
    <source>
        <dbReference type="ARBA" id="ARBA00023180"/>
    </source>
</evidence>
<feature type="compositionally biased region" description="Polar residues" evidence="12">
    <location>
        <begin position="107"/>
        <end position="117"/>
    </location>
</feature>
<evidence type="ECO:0000256" key="10">
    <source>
        <dbReference type="PROSITE-ProRule" id="PRU00042"/>
    </source>
</evidence>
<feature type="region of interest" description="Disordered" evidence="12">
    <location>
        <begin position="1"/>
        <end position="25"/>
    </location>
</feature>
<dbReference type="SMART" id="SM00451">
    <property type="entry name" value="ZnF_U1"/>
    <property type="match status" value="4"/>
</dbReference>
<dbReference type="GO" id="GO:0016139">
    <property type="term" value="P:glycoside catabolic process"/>
    <property type="evidence" value="ECO:0007669"/>
    <property type="project" value="TreeGrafter"/>
</dbReference>
<dbReference type="InterPro" id="IPR013785">
    <property type="entry name" value="Aldolase_TIM"/>
</dbReference>
<dbReference type="InterPro" id="IPR013780">
    <property type="entry name" value="Glyco_hydro_b"/>
</dbReference>
<dbReference type="InterPro" id="IPR002241">
    <property type="entry name" value="Glyco_hydro_27"/>
</dbReference>
<dbReference type="SUPFAM" id="SSF51011">
    <property type="entry name" value="Glycosyl hydrolase domain"/>
    <property type="match status" value="1"/>
</dbReference>
<dbReference type="GO" id="GO:0004557">
    <property type="term" value="F:alpha-galactosidase activity"/>
    <property type="evidence" value="ECO:0007669"/>
    <property type="project" value="TreeGrafter"/>
</dbReference>
<dbReference type="PANTHER" id="PTHR11452">
    <property type="entry name" value="ALPHA-GALACTOSIDASE/ALPHA-N-ACETYLGALACTOSAMINIDASE"/>
    <property type="match status" value="1"/>
</dbReference>
<evidence type="ECO:0000256" key="3">
    <source>
        <dbReference type="ARBA" id="ARBA00011738"/>
    </source>
</evidence>
<evidence type="ECO:0000256" key="6">
    <source>
        <dbReference type="ARBA" id="ARBA00023157"/>
    </source>
</evidence>
<evidence type="ECO:0000313" key="16">
    <source>
        <dbReference type="Proteomes" id="UP000663828"/>
    </source>
</evidence>
<dbReference type="SMART" id="SM00355">
    <property type="entry name" value="ZnF_C2H2"/>
    <property type="match status" value="4"/>
</dbReference>
<dbReference type="GO" id="GO:0009311">
    <property type="term" value="P:oligosaccharide metabolic process"/>
    <property type="evidence" value="ECO:0007669"/>
    <property type="project" value="TreeGrafter"/>
</dbReference>
<dbReference type="Gene3D" id="3.20.20.70">
    <property type="entry name" value="Aldolase class I"/>
    <property type="match status" value="1"/>
</dbReference>
<dbReference type="Gene3D" id="2.60.40.1180">
    <property type="entry name" value="Golgi alpha-mannosidase II"/>
    <property type="match status" value="1"/>
</dbReference>
<feature type="region of interest" description="Disordered" evidence="12">
    <location>
        <begin position="206"/>
        <end position="225"/>
    </location>
</feature>
<evidence type="ECO:0000313" key="14">
    <source>
        <dbReference type="EMBL" id="CAF0877526.1"/>
    </source>
</evidence>
<feature type="compositionally biased region" description="Low complexity" evidence="12">
    <location>
        <begin position="1"/>
        <end position="12"/>
    </location>
</feature>
<feature type="compositionally biased region" description="Polar residues" evidence="12">
    <location>
        <begin position="304"/>
        <end position="317"/>
    </location>
</feature>
<dbReference type="FunFam" id="3.20.20.70:FF:000070">
    <property type="entry name" value="Alpha-galactosidase"/>
    <property type="match status" value="1"/>
</dbReference>
<keyword evidence="10" id="KW-0863">Zinc-finger</keyword>
<evidence type="ECO:0000256" key="2">
    <source>
        <dbReference type="ARBA" id="ARBA00009743"/>
    </source>
</evidence>
<dbReference type="GO" id="GO:0019377">
    <property type="term" value="P:glycolipid catabolic process"/>
    <property type="evidence" value="ECO:0007669"/>
    <property type="project" value="UniProtKB-ARBA"/>
</dbReference>
<keyword evidence="8" id="KW-0458">Lysosome</keyword>